<dbReference type="InterPro" id="IPR007110">
    <property type="entry name" value="Ig-like_dom"/>
</dbReference>
<evidence type="ECO:0000256" key="1">
    <source>
        <dbReference type="ARBA" id="ARBA00022859"/>
    </source>
</evidence>
<proteinExistence type="predicted"/>
<dbReference type="GeneTree" id="ENSGT01150000287008"/>
<reference evidence="5" key="2">
    <citation type="submission" date="2025-09" db="UniProtKB">
        <authorList>
            <consortium name="Ensembl"/>
        </authorList>
    </citation>
    <scope>IDENTIFICATION</scope>
</reference>
<name>A0A8C5MAB8_9ANUR</name>
<dbReference type="GO" id="GO:0002250">
    <property type="term" value="P:adaptive immune response"/>
    <property type="evidence" value="ECO:0007669"/>
    <property type="project" value="UniProtKB-KW"/>
</dbReference>
<dbReference type="Ensembl" id="ENSLLET00000009450.1">
    <property type="protein sequence ID" value="ENSLLEP00000009097.1"/>
    <property type="gene ID" value="ENSLLEG00000005804.1"/>
</dbReference>
<dbReference type="SMART" id="SM00406">
    <property type="entry name" value="IGv"/>
    <property type="match status" value="1"/>
</dbReference>
<keyword evidence="1" id="KW-0391">Immunity</keyword>
<dbReference type="Proteomes" id="UP000694569">
    <property type="component" value="Unplaced"/>
</dbReference>
<dbReference type="PANTHER" id="PTHR23266">
    <property type="entry name" value="IMMUNOGLOBULIN HEAVY CHAIN"/>
    <property type="match status" value="1"/>
</dbReference>
<dbReference type="Gene3D" id="2.60.40.10">
    <property type="entry name" value="Immunoglobulins"/>
    <property type="match status" value="1"/>
</dbReference>
<dbReference type="InterPro" id="IPR036179">
    <property type="entry name" value="Ig-like_dom_sf"/>
</dbReference>
<keyword evidence="3" id="KW-1280">Immunoglobulin</keyword>
<dbReference type="GO" id="GO:0019814">
    <property type="term" value="C:immunoglobulin complex"/>
    <property type="evidence" value="ECO:0007669"/>
    <property type="project" value="UniProtKB-KW"/>
</dbReference>
<dbReference type="SUPFAM" id="SSF48726">
    <property type="entry name" value="Immunoglobulin"/>
    <property type="match status" value="1"/>
</dbReference>
<keyword evidence="2" id="KW-1064">Adaptive immunity</keyword>
<dbReference type="InterPro" id="IPR050199">
    <property type="entry name" value="IgHV"/>
</dbReference>
<dbReference type="OrthoDB" id="9945861at2759"/>
<evidence type="ECO:0000256" key="2">
    <source>
        <dbReference type="ARBA" id="ARBA00023130"/>
    </source>
</evidence>
<evidence type="ECO:0000256" key="3">
    <source>
        <dbReference type="ARBA" id="ARBA00043265"/>
    </source>
</evidence>
<keyword evidence="6" id="KW-1185">Reference proteome</keyword>
<dbReference type="AlphaFoldDB" id="A0A8C5MAB8"/>
<evidence type="ECO:0000313" key="5">
    <source>
        <dbReference type="Ensembl" id="ENSLLEP00000009097.1"/>
    </source>
</evidence>
<protein>
    <recommendedName>
        <fullName evidence="4">Ig-like domain-containing protein</fullName>
    </recommendedName>
</protein>
<organism evidence="5 6">
    <name type="scientific">Leptobrachium leishanense</name>
    <name type="common">Leishan spiny toad</name>
    <dbReference type="NCBI Taxonomy" id="445787"/>
    <lineage>
        <taxon>Eukaryota</taxon>
        <taxon>Metazoa</taxon>
        <taxon>Chordata</taxon>
        <taxon>Craniata</taxon>
        <taxon>Vertebrata</taxon>
        <taxon>Euteleostomi</taxon>
        <taxon>Amphibia</taxon>
        <taxon>Batrachia</taxon>
        <taxon>Anura</taxon>
        <taxon>Pelobatoidea</taxon>
        <taxon>Megophryidae</taxon>
        <taxon>Leptobrachium</taxon>
    </lineage>
</organism>
<reference evidence="5" key="1">
    <citation type="submission" date="2025-08" db="UniProtKB">
        <authorList>
            <consortium name="Ensembl"/>
        </authorList>
    </citation>
    <scope>IDENTIFICATION</scope>
</reference>
<evidence type="ECO:0000259" key="4">
    <source>
        <dbReference type="PROSITE" id="PS50835"/>
    </source>
</evidence>
<dbReference type="GO" id="GO:0005576">
    <property type="term" value="C:extracellular region"/>
    <property type="evidence" value="ECO:0007669"/>
    <property type="project" value="UniProtKB-ARBA"/>
</dbReference>
<feature type="domain" description="Ig-like" evidence="4">
    <location>
        <begin position="41"/>
        <end position="148"/>
    </location>
</feature>
<dbReference type="Pfam" id="PF07686">
    <property type="entry name" value="V-set"/>
    <property type="match status" value="1"/>
</dbReference>
<accession>A0A8C5MAB8</accession>
<dbReference type="InterPro" id="IPR013106">
    <property type="entry name" value="Ig_V-set"/>
</dbReference>
<dbReference type="PROSITE" id="PS50835">
    <property type="entry name" value="IG_LIKE"/>
    <property type="match status" value="1"/>
</dbReference>
<evidence type="ECO:0000313" key="6">
    <source>
        <dbReference type="Proteomes" id="UP000694569"/>
    </source>
</evidence>
<sequence>MQIYSNRKLYIESHAGNVERVDLLYIVTFYNISFFVTGVNSQISRSESGPGTVRPGEDLTLTCKVTGASLTDSTNMYSVNWIRQPAGKGLEWMGRILYDDRKFYATSVQGRLTITRNTNKGEVYFKLTGMKPEDTCVYYCVRDTTGPS</sequence>
<dbReference type="InterPro" id="IPR013783">
    <property type="entry name" value="Ig-like_fold"/>
</dbReference>